<dbReference type="GO" id="GO:0052572">
    <property type="term" value="P:response to host immune response"/>
    <property type="evidence" value="ECO:0007669"/>
    <property type="project" value="TreeGrafter"/>
</dbReference>
<dbReference type="Proteomes" id="UP001139505">
    <property type="component" value="Unassembled WGS sequence"/>
</dbReference>
<evidence type="ECO:0000259" key="3">
    <source>
        <dbReference type="Pfam" id="PF00823"/>
    </source>
</evidence>
<reference evidence="7" key="2">
    <citation type="submission" date="2018-04" db="EMBL/GenBank/DDBJ databases">
        <title>Draft genome sequence of Mycobacterium montefiorense isolated from Japanese black salamander.</title>
        <authorList>
            <person name="Fukano H."/>
            <person name="Yoshida M."/>
            <person name="Shimizu A."/>
            <person name="Iwao H."/>
            <person name="Kurata O."/>
            <person name="Katayama Y."/>
            <person name="Omatsu T."/>
            <person name="Mizutani T."/>
            <person name="Wada S."/>
            <person name="Hoshino Y."/>
        </authorList>
    </citation>
    <scope>NUCLEOTIDE SEQUENCE [LARGE SCALE GENOMIC DNA]</scope>
    <source>
        <strain evidence="7">BS</strain>
    </source>
</reference>
<feature type="region of interest" description="Disordered" evidence="2">
    <location>
        <begin position="91"/>
        <end position="111"/>
    </location>
</feature>
<dbReference type="Pfam" id="PF00823">
    <property type="entry name" value="PPE"/>
    <property type="match status" value="1"/>
</dbReference>
<evidence type="ECO:0000313" key="6">
    <source>
        <dbReference type="EMBL" id="GKU73296.1"/>
    </source>
</evidence>
<dbReference type="PANTHER" id="PTHR46766:SF1">
    <property type="entry name" value="GLUTAMINE-RICH PROTEIN 2"/>
    <property type="match status" value="1"/>
</dbReference>
<proteinExistence type="inferred from homology"/>
<dbReference type="Pfam" id="PF12484">
    <property type="entry name" value="PPE-SVP"/>
    <property type="match status" value="1"/>
</dbReference>
<protein>
    <recommendedName>
        <fullName evidence="9">PPE family protein</fullName>
    </recommendedName>
</protein>
<evidence type="ECO:0000256" key="2">
    <source>
        <dbReference type="SAM" id="MobiDB-lite"/>
    </source>
</evidence>
<dbReference type="EMBL" id="BQYH01000021">
    <property type="protein sequence ID" value="GKU73296.1"/>
    <property type="molecule type" value="Genomic_DNA"/>
</dbReference>
<keyword evidence="7" id="KW-1185">Reference proteome</keyword>
<evidence type="ECO:0000256" key="1">
    <source>
        <dbReference type="ARBA" id="ARBA00010652"/>
    </source>
</evidence>
<accession>A0AA37UWD3</accession>
<dbReference type="AlphaFoldDB" id="A0AA37UWD3"/>
<comment type="caution">
    <text evidence="6">The sequence shown here is derived from an EMBL/GenBank/DDBJ whole genome shotgun (WGS) entry which is preliminary data.</text>
</comment>
<evidence type="ECO:0008006" key="9">
    <source>
        <dbReference type="Google" id="ProtNLM"/>
    </source>
</evidence>
<dbReference type="InterPro" id="IPR038332">
    <property type="entry name" value="PPE_sf"/>
</dbReference>
<feature type="domain" description="PPE" evidence="3">
    <location>
        <begin position="2"/>
        <end position="87"/>
    </location>
</feature>
<dbReference type="InterPro" id="IPR022171">
    <property type="entry name" value="PPE_C"/>
</dbReference>
<name>A0AA37UWD3_9MYCO</name>
<evidence type="ECO:0000313" key="7">
    <source>
        <dbReference type="Proteomes" id="UP000245060"/>
    </source>
</evidence>
<reference evidence="6" key="3">
    <citation type="journal article" date="2022" name="Microbiol. Resour. Announc.">
        <title>Draft Genome Sequences of Eight Mycobacterium montefiorense Strains Isolated from Salamanders in Captivity.</title>
        <authorList>
            <person name="Komine T."/>
            <person name="Ihara H."/>
            <person name="Fukano H."/>
            <person name="Hoshino Y."/>
            <person name="Kurata O."/>
            <person name="Wada S."/>
        </authorList>
    </citation>
    <scope>NUCLEOTIDE SEQUENCE</scope>
    <source>
        <strain evidence="6">NJB18185</strain>
    </source>
</reference>
<dbReference type="PANTHER" id="PTHR46766">
    <property type="entry name" value="GLUTAMINE-RICH PROTEIN 2"/>
    <property type="match status" value="1"/>
</dbReference>
<reference evidence="6" key="4">
    <citation type="submission" date="2022-04" db="EMBL/GenBank/DDBJ databases">
        <authorList>
            <person name="Komine T."/>
            <person name="Fukano H."/>
            <person name="Wada S."/>
        </authorList>
    </citation>
    <scope>NUCLEOTIDE SEQUENCE</scope>
    <source>
        <strain evidence="6">NJB18185</strain>
    </source>
</reference>
<dbReference type="InterPro" id="IPR000030">
    <property type="entry name" value="PPE_dom"/>
</dbReference>
<gene>
    <name evidence="5" type="ORF">MmonteBS_20900</name>
    <name evidence="6" type="ORF">NJB18185_30670</name>
</gene>
<comment type="similarity">
    <text evidence="1">Belongs to the mycobacterial PPE family.</text>
</comment>
<evidence type="ECO:0000259" key="4">
    <source>
        <dbReference type="Pfam" id="PF12484"/>
    </source>
</evidence>
<sequence>MTADQAARSACQAKAAAAAYELARAASVAPPLIAANRQDLMLLNGTNIFGQNMPAIAVAETEYAEMWACDAEAMYTYAGASSLAARLDPFVPPQETPNRDGNSVARAARSQEPHSQMLIARALQKLAAPQAPSVPDPLDFARFGYNTISANNDASSLASNLMNPFINFGQLGNAIKPAAAVAANGPAAAAGMVGAPTLSSASSTAVQAGVGHAAKVGHLAVPPSWTALTGGARSASMSGTTMAVVPGTETWHSPVPCTPGTYAKRGASVEPRYGKPSTVMPSAPW</sequence>
<dbReference type="Proteomes" id="UP000245060">
    <property type="component" value="Unassembled WGS sequence"/>
</dbReference>
<dbReference type="SUPFAM" id="SSF140459">
    <property type="entry name" value="PE/PPE dimer-like"/>
    <property type="match status" value="1"/>
</dbReference>
<feature type="region of interest" description="Disordered" evidence="2">
    <location>
        <begin position="262"/>
        <end position="285"/>
    </location>
</feature>
<feature type="domain" description="PPE family C-terminal" evidence="4">
    <location>
        <begin position="208"/>
        <end position="281"/>
    </location>
</feature>
<reference evidence="5" key="1">
    <citation type="journal article" date="2018" name="Genome Announc.">
        <title>Draft Genome Sequence of Mycobacterium montefiorense Isolated from Japanese Black Salamander (Hynobius nigrescens).</title>
        <authorList>
            <person name="Fukano H."/>
            <person name="Yoshida M."/>
            <person name="Shimizu A."/>
            <person name="Iwao H."/>
            <person name="Katayama Y."/>
            <person name="Omatsu T."/>
            <person name="Mizutani T."/>
            <person name="Kurata O."/>
            <person name="Wada S."/>
            <person name="Hoshino Y."/>
        </authorList>
    </citation>
    <scope>NUCLEOTIDE SEQUENCE</scope>
    <source>
        <strain evidence="5">BS</strain>
    </source>
</reference>
<evidence type="ECO:0000313" key="8">
    <source>
        <dbReference type="Proteomes" id="UP001139505"/>
    </source>
</evidence>
<dbReference type="Gene3D" id="1.20.1260.20">
    <property type="entry name" value="PPE superfamily"/>
    <property type="match status" value="1"/>
</dbReference>
<organism evidence="6 8">
    <name type="scientific">Mycobacterium montefiorense</name>
    <dbReference type="NCBI Taxonomy" id="154654"/>
    <lineage>
        <taxon>Bacteria</taxon>
        <taxon>Bacillati</taxon>
        <taxon>Actinomycetota</taxon>
        <taxon>Actinomycetes</taxon>
        <taxon>Mycobacteriales</taxon>
        <taxon>Mycobacteriaceae</taxon>
        <taxon>Mycobacterium</taxon>
        <taxon>Mycobacterium simiae complex</taxon>
    </lineage>
</organism>
<evidence type="ECO:0000313" key="5">
    <source>
        <dbReference type="EMBL" id="GBG37718.1"/>
    </source>
</evidence>
<dbReference type="EMBL" id="BFCH01000017">
    <property type="protein sequence ID" value="GBG37718.1"/>
    <property type="molecule type" value="Genomic_DNA"/>
</dbReference>